<keyword evidence="5 7" id="KW-1133">Transmembrane helix</keyword>
<evidence type="ECO:0000313" key="9">
    <source>
        <dbReference type="Proteomes" id="UP000437736"/>
    </source>
</evidence>
<feature type="transmembrane region" description="Helical" evidence="7">
    <location>
        <begin position="171"/>
        <end position="190"/>
    </location>
</feature>
<comment type="caution">
    <text evidence="8">The sequence shown here is derived from an EMBL/GenBank/DDBJ whole genome shotgun (WGS) entry which is preliminary data.</text>
</comment>
<dbReference type="Proteomes" id="UP000437736">
    <property type="component" value="Unassembled WGS sequence"/>
</dbReference>
<evidence type="ECO:0000313" key="8">
    <source>
        <dbReference type="EMBL" id="MST34454.1"/>
    </source>
</evidence>
<name>A0ABW9QX64_9ACTN</name>
<accession>A0ABW9QX64</accession>
<evidence type="ECO:0000256" key="2">
    <source>
        <dbReference type="ARBA" id="ARBA00022475"/>
    </source>
</evidence>
<protein>
    <submittedName>
        <fullName evidence="8">Undecaprenyl/decaprenyl-phosphate alpha-N-acetylglucosaminyl 1-phosphate transferase</fullName>
    </submittedName>
</protein>
<evidence type="ECO:0000256" key="4">
    <source>
        <dbReference type="ARBA" id="ARBA00022692"/>
    </source>
</evidence>
<dbReference type="Pfam" id="PF00953">
    <property type="entry name" value="Glycos_transf_4"/>
    <property type="match status" value="1"/>
</dbReference>
<feature type="transmembrane region" description="Helical" evidence="7">
    <location>
        <begin position="228"/>
        <end position="247"/>
    </location>
</feature>
<feature type="transmembrane region" description="Helical" evidence="7">
    <location>
        <begin position="50"/>
        <end position="72"/>
    </location>
</feature>
<feature type="transmembrane region" description="Helical" evidence="7">
    <location>
        <begin position="6"/>
        <end position="29"/>
    </location>
</feature>
<dbReference type="PANTHER" id="PTHR22926">
    <property type="entry name" value="PHOSPHO-N-ACETYLMURAMOYL-PENTAPEPTIDE-TRANSFERASE"/>
    <property type="match status" value="1"/>
</dbReference>
<comment type="subcellular location">
    <subcellularLocation>
        <location evidence="1">Cell membrane</location>
        <topology evidence="1">Multi-pass membrane protein</topology>
    </subcellularLocation>
</comment>
<keyword evidence="4 7" id="KW-0812">Transmembrane</keyword>
<evidence type="ECO:0000256" key="1">
    <source>
        <dbReference type="ARBA" id="ARBA00004651"/>
    </source>
</evidence>
<proteinExistence type="predicted"/>
<evidence type="ECO:0000256" key="3">
    <source>
        <dbReference type="ARBA" id="ARBA00022679"/>
    </source>
</evidence>
<keyword evidence="9" id="KW-1185">Reference proteome</keyword>
<dbReference type="EMBL" id="WJHE01001015">
    <property type="protein sequence ID" value="MST34454.1"/>
    <property type="molecule type" value="Genomic_DNA"/>
</dbReference>
<dbReference type="CDD" id="cd06853">
    <property type="entry name" value="GT_WecA_like"/>
    <property type="match status" value="1"/>
</dbReference>
<feature type="transmembrane region" description="Helical" evidence="7">
    <location>
        <begin position="196"/>
        <end position="216"/>
    </location>
</feature>
<feature type="transmembrane region" description="Helical" evidence="7">
    <location>
        <begin position="341"/>
        <end position="358"/>
    </location>
</feature>
<feature type="transmembrane region" description="Helical" evidence="7">
    <location>
        <begin position="84"/>
        <end position="103"/>
    </location>
</feature>
<dbReference type="InterPro" id="IPR018480">
    <property type="entry name" value="PNAcMuramoyl-5peptid_Trfase_CS"/>
</dbReference>
<organism evidence="8 9">
    <name type="scientific">Acidiferrimicrobium australe</name>
    <dbReference type="NCBI Taxonomy" id="2664430"/>
    <lineage>
        <taxon>Bacteria</taxon>
        <taxon>Bacillati</taxon>
        <taxon>Actinomycetota</taxon>
        <taxon>Acidimicrobiia</taxon>
        <taxon>Acidimicrobiales</taxon>
        <taxon>Acidimicrobiaceae</taxon>
        <taxon>Acidiferrimicrobium</taxon>
    </lineage>
</organism>
<feature type="transmembrane region" description="Helical" evidence="7">
    <location>
        <begin position="315"/>
        <end position="335"/>
    </location>
</feature>
<sequence>MSDWIDYLVCGGVAAAVTLAMTGVVRWAAVRFSIVVLPDERRVHERPTPTLGGAAMFAGFLVAMCVASQLPAFHQLFQSNSEPLGVVLAAGVIFAVGTGDDLRDMSPPAKMSGQVLAGTVLYLLGVAMLFFRIPFVHTTLVLSPDLSPVFTVAWVVVIANAVNFIDGLDGLAAGIIAIASGAFFVYSHQFLAVQGLATNVGPLLAIITCGACVGFLPHNFHPAKIFMGDAGAMLLGLLMAASTMSVVGESDVGSPGRTFFTFAPILIPFFILGIPLLDTAWAIVRRASRRSSPAVADKNHLHHRLMRLGHGQTRAVLILWSWTALLSGLVLWPVVTGHDSIAVPAAVGALGIVLYTVFARGRKATNVLEVPCRITCGGRRRCAACPWS</sequence>
<feature type="non-terminal residue" evidence="8">
    <location>
        <position position="388"/>
    </location>
</feature>
<dbReference type="GO" id="GO:0016740">
    <property type="term" value="F:transferase activity"/>
    <property type="evidence" value="ECO:0007669"/>
    <property type="project" value="UniProtKB-KW"/>
</dbReference>
<gene>
    <name evidence="8" type="ORF">GHK86_17220</name>
</gene>
<feature type="transmembrane region" description="Helical" evidence="7">
    <location>
        <begin position="146"/>
        <end position="164"/>
    </location>
</feature>
<evidence type="ECO:0000256" key="6">
    <source>
        <dbReference type="ARBA" id="ARBA00023136"/>
    </source>
</evidence>
<evidence type="ECO:0000256" key="7">
    <source>
        <dbReference type="SAM" id="Phobius"/>
    </source>
</evidence>
<dbReference type="PANTHER" id="PTHR22926:SF3">
    <property type="entry name" value="UNDECAPRENYL-PHOSPHATE ALPHA-N-ACETYLGLUCOSAMINYL 1-PHOSPHATE TRANSFERASE"/>
    <property type="match status" value="1"/>
</dbReference>
<reference evidence="8 9" key="1">
    <citation type="submission" date="2019-11" db="EMBL/GenBank/DDBJ databases">
        <title>Acidiferrimicrobium australis gen. nov., sp. nov., an acidophilic and obligately heterotrophic, member of the Actinobacteria that catalyses dissimilatory oxido- reduction of iron isolated from metal-rich acidic water in Chile.</title>
        <authorList>
            <person name="Gonzalez D."/>
            <person name="Huber K."/>
            <person name="Hedrich S."/>
            <person name="Rojas-Villalobos C."/>
            <person name="Quatrini R."/>
            <person name="Dinamarca M.A."/>
            <person name="Schwarz A."/>
            <person name="Canales C."/>
            <person name="Nancucheo I."/>
        </authorList>
    </citation>
    <scope>NUCLEOTIDE SEQUENCE [LARGE SCALE GENOMIC DNA]</scope>
    <source>
        <strain evidence="8 9">USS-CCA1</strain>
    </source>
</reference>
<dbReference type="InterPro" id="IPR000715">
    <property type="entry name" value="Glycosyl_transferase_4"/>
</dbReference>
<keyword evidence="2" id="KW-1003">Cell membrane</keyword>
<dbReference type="PROSITE" id="PS01348">
    <property type="entry name" value="MRAY_2"/>
    <property type="match status" value="1"/>
</dbReference>
<keyword evidence="3 8" id="KW-0808">Transferase</keyword>
<feature type="transmembrane region" description="Helical" evidence="7">
    <location>
        <begin position="115"/>
        <end position="134"/>
    </location>
</feature>
<evidence type="ECO:0000256" key="5">
    <source>
        <dbReference type="ARBA" id="ARBA00022989"/>
    </source>
</evidence>
<feature type="transmembrane region" description="Helical" evidence="7">
    <location>
        <begin position="259"/>
        <end position="284"/>
    </location>
</feature>
<keyword evidence="6 7" id="KW-0472">Membrane</keyword>